<dbReference type="AlphaFoldDB" id="A0A4R0GF31"/>
<organism evidence="2 3">
    <name type="scientific">Micromonospora zingiberis</name>
    <dbReference type="NCBI Taxonomy" id="2053011"/>
    <lineage>
        <taxon>Bacteria</taxon>
        <taxon>Bacillati</taxon>
        <taxon>Actinomycetota</taxon>
        <taxon>Actinomycetes</taxon>
        <taxon>Micromonosporales</taxon>
        <taxon>Micromonosporaceae</taxon>
        <taxon>Micromonospora</taxon>
    </lineage>
</organism>
<keyword evidence="1" id="KW-1133">Transmembrane helix</keyword>
<reference evidence="2 3" key="1">
    <citation type="submission" date="2019-02" db="EMBL/GenBank/DDBJ databases">
        <title>Jishengella sp. nov., isolated from a root of Zingiber montanum.</title>
        <authorList>
            <person name="Kuncharoen N."/>
            <person name="Kudo T."/>
            <person name="Masahiro Y."/>
            <person name="Ohkuma M."/>
            <person name="Tanasupawat S."/>
        </authorList>
    </citation>
    <scope>NUCLEOTIDE SEQUENCE [LARGE SCALE GENOMIC DNA]</scope>
    <source>
        <strain evidence="2 3">PLAI 1-1</strain>
    </source>
</reference>
<name>A0A4R0GF31_9ACTN</name>
<sequence>MAAMIRPRILAVLLLLIAFVALALSKAFPFLEDFPEVAKTAIAAGGAACALAGVSLWFRKKPEQSSPQSANDGETA</sequence>
<evidence type="ECO:0000313" key="2">
    <source>
        <dbReference type="EMBL" id="TCB95904.1"/>
    </source>
</evidence>
<dbReference type="EMBL" id="SJJR01000011">
    <property type="protein sequence ID" value="TCB95904.1"/>
    <property type="molecule type" value="Genomic_DNA"/>
</dbReference>
<protein>
    <submittedName>
        <fullName evidence="2">Uncharacterized protein</fullName>
    </submittedName>
</protein>
<feature type="transmembrane region" description="Helical" evidence="1">
    <location>
        <begin position="41"/>
        <end position="58"/>
    </location>
</feature>
<evidence type="ECO:0000313" key="3">
    <source>
        <dbReference type="Proteomes" id="UP000292274"/>
    </source>
</evidence>
<proteinExistence type="predicted"/>
<evidence type="ECO:0000256" key="1">
    <source>
        <dbReference type="SAM" id="Phobius"/>
    </source>
</evidence>
<keyword evidence="1" id="KW-0472">Membrane</keyword>
<keyword evidence="3" id="KW-1185">Reference proteome</keyword>
<comment type="caution">
    <text evidence="2">The sequence shown here is derived from an EMBL/GenBank/DDBJ whole genome shotgun (WGS) entry which is preliminary data.</text>
</comment>
<accession>A0A4R0GF31</accession>
<dbReference type="Proteomes" id="UP000292274">
    <property type="component" value="Unassembled WGS sequence"/>
</dbReference>
<keyword evidence="1" id="KW-0812">Transmembrane</keyword>
<gene>
    <name evidence="2" type="ORF">E0H26_17180</name>
</gene>